<dbReference type="InterPro" id="IPR038765">
    <property type="entry name" value="Papain-like_cys_pep_sf"/>
</dbReference>
<dbReference type="EMBL" id="OU900106">
    <property type="protein sequence ID" value="CAG9857058.1"/>
    <property type="molecule type" value="Genomic_DNA"/>
</dbReference>
<dbReference type="InterPro" id="IPR000169">
    <property type="entry name" value="Pept_cys_AS"/>
</dbReference>
<evidence type="ECO:0000256" key="4">
    <source>
        <dbReference type="ARBA" id="ARBA00022807"/>
    </source>
</evidence>
<dbReference type="AlphaFoldDB" id="A0A9N9TKL9"/>
<evidence type="ECO:0000313" key="10">
    <source>
        <dbReference type="EMBL" id="CAG9857058.1"/>
    </source>
</evidence>
<comment type="similarity">
    <text evidence="1">Belongs to the peptidase C1 family.</text>
</comment>
<gene>
    <name evidence="10" type="ORF">PHYEVI_LOCUS3469</name>
</gene>
<evidence type="ECO:0000313" key="11">
    <source>
        <dbReference type="Proteomes" id="UP001153712"/>
    </source>
</evidence>
<keyword evidence="7" id="KW-0472">Membrane</keyword>
<evidence type="ECO:0000256" key="6">
    <source>
        <dbReference type="ARBA" id="ARBA00023157"/>
    </source>
</evidence>
<dbReference type="GO" id="GO:0006508">
    <property type="term" value="P:proteolysis"/>
    <property type="evidence" value="ECO:0007669"/>
    <property type="project" value="UniProtKB-KW"/>
</dbReference>
<dbReference type="PANTHER" id="PTHR12411">
    <property type="entry name" value="CYSTEINE PROTEASE FAMILY C1-RELATED"/>
    <property type="match status" value="1"/>
</dbReference>
<protein>
    <recommendedName>
        <fullName evidence="12">Cathepsin O</fullName>
    </recommendedName>
</protein>
<keyword evidence="3" id="KW-0378">Hydrolase</keyword>
<evidence type="ECO:0000256" key="1">
    <source>
        <dbReference type="ARBA" id="ARBA00008455"/>
    </source>
</evidence>
<keyword evidence="11" id="KW-1185">Reference proteome</keyword>
<dbReference type="InterPro" id="IPR000668">
    <property type="entry name" value="Peptidase_C1A_C"/>
</dbReference>
<dbReference type="GO" id="GO:0008234">
    <property type="term" value="F:cysteine-type peptidase activity"/>
    <property type="evidence" value="ECO:0007669"/>
    <property type="project" value="UniProtKB-KW"/>
</dbReference>
<dbReference type="SUPFAM" id="SSF54001">
    <property type="entry name" value="Cysteine proteinases"/>
    <property type="match status" value="1"/>
</dbReference>
<keyword evidence="4" id="KW-0788">Thiol protease</keyword>
<dbReference type="InterPro" id="IPR039417">
    <property type="entry name" value="Peptidase_C1A_papain-like"/>
</dbReference>
<dbReference type="SMART" id="SM00645">
    <property type="entry name" value="Pept_C1"/>
    <property type="match status" value="1"/>
</dbReference>
<dbReference type="InterPro" id="IPR025660">
    <property type="entry name" value="Pept_his_AS"/>
</dbReference>
<keyword evidence="7" id="KW-1133">Transmembrane helix</keyword>
<feature type="transmembrane region" description="Helical" evidence="7">
    <location>
        <begin position="19"/>
        <end position="37"/>
    </location>
</feature>
<dbReference type="PROSITE" id="PS00639">
    <property type="entry name" value="THIOL_PROTEASE_HIS"/>
    <property type="match status" value="1"/>
</dbReference>
<feature type="domain" description="Peptidase C1A papain C-terminal" evidence="8">
    <location>
        <begin position="135"/>
        <end position="348"/>
    </location>
</feature>
<dbReference type="InterPro" id="IPR013201">
    <property type="entry name" value="Prot_inhib_I29"/>
</dbReference>
<dbReference type="Pfam" id="PF00112">
    <property type="entry name" value="Peptidase_C1"/>
    <property type="match status" value="1"/>
</dbReference>
<sequence>MPVGPNVAETPRFARFRKFTETLFYILLLCLVYPITFDQTERTFQTYLRNFNKSYENEEVYRQKFEAFKESLRRIDELNSYMKDGSIVYGLTKYSDMSPEEFSSSKLVYKRPFQPIESLSKRSLNELKFSKFNNLPLKVDLREKNYVSEVLTQGSCGACWAFSVIGIIESTKALQDGNLTKLSIQQMIDCSYYNFGCTGGDICSLLDWLVTYNIEITTEEAYPLKLRTEPCNPPRSNRTTKLRSYDCRSFVQREQLMLHHVATRGPLAVGINAESWQHYIGGTIQYHCSNVASSLNHAVQIIGYDLTAPVPYYIVKNSWGEDFGEKGYLKVAVGRNLCGLAHEVASVRVL</sequence>
<dbReference type="Gene3D" id="3.90.70.10">
    <property type="entry name" value="Cysteine proteinases"/>
    <property type="match status" value="1"/>
</dbReference>
<evidence type="ECO:0008006" key="12">
    <source>
        <dbReference type="Google" id="ProtNLM"/>
    </source>
</evidence>
<dbReference type="PROSITE" id="PS00139">
    <property type="entry name" value="THIOL_PROTEASE_CYS"/>
    <property type="match status" value="1"/>
</dbReference>
<evidence type="ECO:0000256" key="7">
    <source>
        <dbReference type="SAM" id="Phobius"/>
    </source>
</evidence>
<evidence type="ECO:0000256" key="5">
    <source>
        <dbReference type="ARBA" id="ARBA00023145"/>
    </source>
</evidence>
<evidence type="ECO:0000256" key="3">
    <source>
        <dbReference type="ARBA" id="ARBA00022801"/>
    </source>
</evidence>
<organism evidence="10 11">
    <name type="scientific">Phyllotreta striolata</name>
    <name type="common">Striped flea beetle</name>
    <name type="synonym">Crioceris striolata</name>
    <dbReference type="NCBI Taxonomy" id="444603"/>
    <lineage>
        <taxon>Eukaryota</taxon>
        <taxon>Metazoa</taxon>
        <taxon>Ecdysozoa</taxon>
        <taxon>Arthropoda</taxon>
        <taxon>Hexapoda</taxon>
        <taxon>Insecta</taxon>
        <taxon>Pterygota</taxon>
        <taxon>Neoptera</taxon>
        <taxon>Endopterygota</taxon>
        <taxon>Coleoptera</taxon>
        <taxon>Polyphaga</taxon>
        <taxon>Cucujiformia</taxon>
        <taxon>Chrysomeloidea</taxon>
        <taxon>Chrysomelidae</taxon>
        <taxon>Galerucinae</taxon>
        <taxon>Alticini</taxon>
        <taxon>Phyllotreta</taxon>
    </lineage>
</organism>
<dbReference type="OrthoDB" id="498368at2759"/>
<accession>A0A9N9TKL9</accession>
<evidence type="ECO:0000259" key="8">
    <source>
        <dbReference type="SMART" id="SM00645"/>
    </source>
</evidence>
<evidence type="ECO:0000256" key="2">
    <source>
        <dbReference type="ARBA" id="ARBA00022670"/>
    </source>
</evidence>
<keyword evidence="2" id="KW-0645">Protease</keyword>
<dbReference type="Pfam" id="PF08246">
    <property type="entry name" value="Inhibitor_I29"/>
    <property type="match status" value="1"/>
</dbReference>
<keyword evidence="6" id="KW-1015">Disulfide bond</keyword>
<keyword evidence="5" id="KW-0865">Zymogen</keyword>
<name>A0A9N9TKL9_PHYSR</name>
<dbReference type="InterPro" id="IPR013128">
    <property type="entry name" value="Peptidase_C1A"/>
</dbReference>
<dbReference type="CDD" id="cd02248">
    <property type="entry name" value="Peptidase_C1A"/>
    <property type="match status" value="1"/>
</dbReference>
<dbReference type="Proteomes" id="UP001153712">
    <property type="component" value="Chromosome 13"/>
</dbReference>
<evidence type="ECO:0000259" key="9">
    <source>
        <dbReference type="SMART" id="SM00848"/>
    </source>
</evidence>
<dbReference type="SMART" id="SM00848">
    <property type="entry name" value="Inhibitor_I29"/>
    <property type="match status" value="1"/>
</dbReference>
<proteinExistence type="inferred from homology"/>
<reference evidence="10" key="1">
    <citation type="submission" date="2022-01" db="EMBL/GenBank/DDBJ databases">
        <authorList>
            <person name="King R."/>
        </authorList>
    </citation>
    <scope>NUCLEOTIDE SEQUENCE</scope>
</reference>
<feature type="domain" description="Cathepsin propeptide inhibitor" evidence="9">
    <location>
        <begin position="44"/>
        <end position="102"/>
    </location>
</feature>
<dbReference type="PRINTS" id="PR00705">
    <property type="entry name" value="PAPAIN"/>
</dbReference>
<keyword evidence="7" id="KW-0812">Transmembrane</keyword>